<dbReference type="PANTHER" id="PTHR10974:SF75">
    <property type="entry name" value="SULFATASE DOMAIN-CONTAINING PROTEIN"/>
    <property type="match status" value="1"/>
</dbReference>
<name>A0A1I7TNC6_9PELO</name>
<dbReference type="Proteomes" id="UP000095282">
    <property type="component" value="Unplaced"/>
</dbReference>
<protein>
    <submittedName>
        <fullName evidence="2">S1 motif domain-containing protein</fullName>
    </submittedName>
</protein>
<keyword evidence="1" id="KW-1185">Reference proteome</keyword>
<dbReference type="PANTHER" id="PTHR10974">
    <property type="entry name" value="FI08016P-RELATED"/>
    <property type="match status" value="1"/>
</dbReference>
<dbReference type="WBParaSite" id="Csp11.Scaffold629.g10152.t2">
    <property type="protein sequence ID" value="Csp11.Scaffold629.g10152.t2"/>
    <property type="gene ID" value="Csp11.Scaffold629.g10152"/>
</dbReference>
<dbReference type="AlphaFoldDB" id="A0A1I7TNC6"/>
<dbReference type="Pfam" id="PF02995">
    <property type="entry name" value="DUF229"/>
    <property type="match status" value="1"/>
</dbReference>
<organism evidence="1 2">
    <name type="scientific">Caenorhabditis tropicalis</name>
    <dbReference type="NCBI Taxonomy" id="1561998"/>
    <lineage>
        <taxon>Eukaryota</taxon>
        <taxon>Metazoa</taxon>
        <taxon>Ecdysozoa</taxon>
        <taxon>Nematoda</taxon>
        <taxon>Chromadorea</taxon>
        <taxon>Rhabditida</taxon>
        <taxon>Rhabditina</taxon>
        <taxon>Rhabditomorpha</taxon>
        <taxon>Rhabditoidea</taxon>
        <taxon>Rhabditidae</taxon>
        <taxon>Peloderinae</taxon>
        <taxon>Caenorhabditis</taxon>
    </lineage>
</organism>
<reference evidence="2" key="1">
    <citation type="submission" date="2016-11" db="UniProtKB">
        <authorList>
            <consortium name="WormBaseParasite"/>
        </authorList>
    </citation>
    <scope>IDENTIFICATION</scope>
</reference>
<dbReference type="InterPro" id="IPR004245">
    <property type="entry name" value="DUF229"/>
</dbReference>
<evidence type="ECO:0000313" key="2">
    <source>
        <dbReference type="WBParaSite" id="Csp11.Scaffold629.g10152.t2"/>
    </source>
</evidence>
<sequence length="167" mass="18999">MEPLYIPSEKGYSYIRKQPNTPRNCLNMPIPFQYCICQFNKTSVSKSNPTALKIGQTITKTVNEQIKDGNFTDVCIKMKFKKVTELQQYNDKFKGSTLFTAKIVMEAPSSAVFEANVKMTETGEVKVLGVVERSNKYGDTADCIKSEEHRPFCFCKNQNVLKTTVKR</sequence>
<accession>A0A1I7TNC6</accession>
<dbReference type="GO" id="GO:0005615">
    <property type="term" value="C:extracellular space"/>
    <property type="evidence" value="ECO:0007669"/>
    <property type="project" value="TreeGrafter"/>
</dbReference>
<evidence type="ECO:0000313" key="1">
    <source>
        <dbReference type="Proteomes" id="UP000095282"/>
    </source>
</evidence>
<dbReference type="STRING" id="1561998.A0A1I7TNC6"/>
<proteinExistence type="predicted"/>